<organism evidence="2 3">
    <name type="scientific">Massilia jejuensis</name>
    <dbReference type="NCBI Taxonomy" id="648894"/>
    <lineage>
        <taxon>Bacteria</taxon>
        <taxon>Pseudomonadati</taxon>
        <taxon>Pseudomonadota</taxon>
        <taxon>Betaproteobacteria</taxon>
        <taxon>Burkholderiales</taxon>
        <taxon>Oxalobacteraceae</taxon>
        <taxon>Telluria group</taxon>
        <taxon>Massilia</taxon>
    </lineage>
</organism>
<dbReference type="InterPro" id="IPR052917">
    <property type="entry name" value="Stress-Dev_Protein"/>
</dbReference>
<feature type="domain" description="General stress protein FMN-binding split barrel" evidence="1">
    <location>
        <begin position="21"/>
        <end position="169"/>
    </location>
</feature>
<keyword evidence="3" id="KW-1185">Reference proteome</keyword>
<dbReference type="EMBL" id="JBHSMS010000079">
    <property type="protein sequence ID" value="MFC5513815.1"/>
    <property type="molecule type" value="Genomic_DNA"/>
</dbReference>
<reference evidence="3" key="1">
    <citation type="journal article" date="2019" name="Int. J. Syst. Evol. Microbiol.">
        <title>The Global Catalogue of Microorganisms (GCM) 10K type strain sequencing project: providing services to taxonomists for standard genome sequencing and annotation.</title>
        <authorList>
            <consortium name="The Broad Institute Genomics Platform"/>
            <consortium name="The Broad Institute Genome Sequencing Center for Infectious Disease"/>
            <person name="Wu L."/>
            <person name="Ma J."/>
        </authorList>
    </citation>
    <scope>NUCLEOTIDE SEQUENCE [LARGE SCALE GENOMIC DNA]</scope>
    <source>
        <strain evidence="3">CCUG 38813</strain>
    </source>
</reference>
<dbReference type="Proteomes" id="UP001596031">
    <property type="component" value="Unassembled WGS sequence"/>
</dbReference>
<protein>
    <submittedName>
        <fullName evidence="2">Pyridoxamine 5'-phosphate oxidase family protein</fullName>
    </submittedName>
</protein>
<dbReference type="RefSeq" id="WP_379726711.1">
    <property type="nucleotide sequence ID" value="NZ_JBHSMS010000079.1"/>
</dbReference>
<dbReference type="Gene3D" id="2.30.110.10">
    <property type="entry name" value="Electron Transport, Fmn-binding Protein, Chain A"/>
    <property type="match status" value="1"/>
</dbReference>
<accession>A0ABW0PMC2</accession>
<dbReference type="InterPro" id="IPR012349">
    <property type="entry name" value="Split_barrel_FMN-bd"/>
</dbReference>
<evidence type="ECO:0000313" key="3">
    <source>
        <dbReference type="Proteomes" id="UP001596031"/>
    </source>
</evidence>
<sequence length="178" mass="19753">MDSINRNQPEENHRDLTGLEARKRISEMAEEVETCFFCTSGGTGQSRGVRPMSVQQADDAGHLWFLSATDSHTNAELAHDPAVKLFFQRSAHAGFMELDGIATVSQDKAKIKQLWKPILKTWFTEGQDDPRISVIQVVPREGYYWDNKHGQVVAGAKMLIGAAIGKTLDDSIEGKLLP</sequence>
<dbReference type="PANTHER" id="PTHR34818:SF1">
    <property type="entry name" value="PROTEIN BLI-3"/>
    <property type="match status" value="1"/>
</dbReference>
<proteinExistence type="predicted"/>
<name>A0ABW0PMC2_9BURK</name>
<dbReference type="PANTHER" id="PTHR34818">
    <property type="entry name" value="PROTEIN BLI-3"/>
    <property type="match status" value="1"/>
</dbReference>
<evidence type="ECO:0000259" key="1">
    <source>
        <dbReference type="Pfam" id="PF16242"/>
    </source>
</evidence>
<evidence type="ECO:0000313" key="2">
    <source>
        <dbReference type="EMBL" id="MFC5513815.1"/>
    </source>
</evidence>
<comment type="caution">
    <text evidence="2">The sequence shown here is derived from an EMBL/GenBank/DDBJ whole genome shotgun (WGS) entry which is preliminary data.</text>
</comment>
<dbReference type="InterPro" id="IPR038725">
    <property type="entry name" value="YdaG_split_barrel_FMN-bd"/>
</dbReference>
<gene>
    <name evidence="2" type="ORF">ACFPOU_22185</name>
</gene>
<dbReference type="SUPFAM" id="SSF50475">
    <property type="entry name" value="FMN-binding split barrel"/>
    <property type="match status" value="1"/>
</dbReference>
<dbReference type="Pfam" id="PF16242">
    <property type="entry name" value="Pyrid_ox_like"/>
    <property type="match status" value="1"/>
</dbReference>